<dbReference type="PANTHER" id="PTHR24253">
    <property type="entry name" value="TRANSMEMBRANE PROTEASE SERINE"/>
    <property type="match status" value="1"/>
</dbReference>
<dbReference type="SUPFAM" id="SSF50494">
    <property type="entry name" value="Trypsin-like serine proteases"/>
    <property type="match status" value="1"/>
</dbReference>
<protein>
    <recommendedName>
        <fullName evidence="8">Peptidase S1 domain-containing protein</fullName>
    </recommendedName>
</protein>
<dbReference type="PROSITE" id="PS50240">
    <property type="entry name" value="TRYPSIN_DOM"/>
    <property type="match status" value="1"/>
</dbReference>
<proteinExistence type="predicted"/>
<dbReference type="PRINTS" id="PR00722">
    <property type="entry name" value="CHYMOTRYPSIN"/>
</dbReference>
<dbReference type="InterPro" id="IPR001314">
    <property type="entry name" value="Peptidase_S1A"/>
</dbReference>
<dbReference type="FunFam" id="2.40.10.10:FF:000057">
    <property type="entry name" value="Zgc:100868"/>
    <property type="match status" value="1"/>
</dbReference>
<dbReference type="InterPro" id="IPR001254">
    <property type="entry name" value="Trypsin_dom"/>
</dbReference>
<keyword evidence="4 7" id="KW-0720">Serine protease</keyword>
<dbReference type="GO" id="GO:0004252">
    <property type="term" value="F:serine-type endopeptidase activity"/>
    <property type="evidence" value="ECO:0007669"/>
    <property type="project" value="InterPro"/>
</dbReference>
<dbReference type="Gene3D" id="2.40.10.10">
    <property type="entry name" value="Trypsin-like serine proteases"/>
    <property type="match status" value="1"/>
</dbReference>
<keyword evidence="3 7" id="KW-0378">Hydrolase</keyword>
<dbReference type="GO" id="GO:0006508">
    <property type="term" value="P:proteolysis"/>
    <property type="evidence" value="ECO:0007669"/>
    <property type="project" value="UniProtKB-KW"/>
</dbReference>
<accession>A0A3P9HGQ4</accession>
<evidence type="ECO:0000256" key="2">
    <source>
        <dbReference type="ARBA" id="ARBA00022729"/>
    </source>
</evidence>
<dbReference type="Pfam" id="PF00089">
    <property type="entry name" value="Trypsin"/>
    <property type="match status" value="1"/>
</dbReference>
<evidence type="ECO:0000259" key="8">
    <source>
        <dbReference type="PROSITE" id="PS50240"/>
    </source>
</evidence>
<dbReference type="PANTHER" id="PTHR24253:SF144">
    <property type="entry name" value="CHYMOTRYPSIN-LIKE PROTEASE CTRL-1-RELATED"/>
    <property type="match status" value="1"/>
</dbReference>
<dbReference type="Ensembl" id="ENSORLT00015003349.1">
    <property type="protein sequence ID" value="ENSORLP00015006952.1"/>
    <property type="gene ID" value="ENSORLG00015007825.1"/>
</dbReference>
<reference evidence="9" key="3">
    <citation type="submission" date="2025-08" db="UniProtKB">
        <authorList>
            <consortium name="Ensembl"/>
        </authorList>
    </citation>
    <scope>IDENTIFICATION</scope>
    <source>
        <strain evidence="9">HSOK</strain>
    </source>
</reference>
<keyword evidence="1 7" id="KW-0645">Protease</keyword>
<dbReference type="InterPro" id="IPR043504">
    <property type="entry name" value="Peptidase_S1_PA_chymotrypsin"/>
</dbReference>
<dbReference type="PROSITE" id="PS00134">
    <property type="entry name" value="TRYPSIN_HIS"/>
    <property type="match status" value="1"/>
</dbReference>
<dbReference type="CDD" id="cd00190">
    <property type="entry name" value="Tryp_SPc"/>
    <property type="match status" value="1"/>
</dbReference>
<keyword evidence="5" id="KW-1015">Disulfide bond</keyword>
<keyword evidence="2" id="KW-0732">Signal</keyword>
<reference evidence="9" key="4">
    <citation type="submission" date="2025-09" db="UniProtKB">
        <authorList>
            <consortium name="Ensembl"/>
        </authorList>
    </citation>
    <scope>IDENTIFICATION</scope>
    <source>
        <strain evidence="9">HSOK</strain>
    </source>
</reference>
<evidence type="ECO:0000313" key="9">
    <source>
        <dbReference type="Ensembl" id="ENSORLP00015006952.1"/>
    </source>
</evidence>
<evidence type="ECO:0000256" key="1">
    <source>
        <dbReference type="ARBA" id="ARBA00022670"/>
    </source>
</evidence>
<reference evidence="9 10" key="2">
    <citation type="submission" date="2017-04" db="EMBL/GenBank/DDBJ databases">
        <title>CpG methylation of centromeres and impact of large insertions on vertebrate speciation.</title>
        <authorList>
            <person name="Ichikawa K."/>
            <person name="Yoshimura J."/>
            <person name="Morishita S."/>
        </authorList>
    </citation>
    <scope>NUCLEOTIDE SEQUENCE</scope>
    <source>
        <strain evidence="9 10">HSOK</strain>
    </source>
</reference>
<keyword evidence="6" id="KW-0325">Glycoprotein</keyword>
<organism evidence="9 10">
    <name type="scientific">Oryzias latipes</name>
    <name type="common">Japanese rice fish</name>
    <name type="synonym">Japanese killifish</name>
    <dbReference type="NCBI Taxonomy" id="8090"/>
    <lineage>
        <taxon>Eukaryota</taxon>
        <taxon>Metazoa</taxon>
        <taxon>Chordata</taxon>
        <taxon>Craniata</taxon>
        <taxon>Vertebrata</taxon>
        <taxon>Euteleostomi</taxon>
        <taxon>Actinopterygii</taxon>
        <taxon>Neopterygii</taxon>
        <taxon>Teleostei</taxon>
        <taxon>Neoteleostei</taxon>
        <taxon>Acanthomorphata</taxon>
        <taxon>Ovalentaria</taxon>
        <taxon>Atherinomorphae</taxon>
        <taxon>Beloniformes</taxon>
        <taxon>Adrianichthyidae</taxon>
        <taxon>Oryziinae</taxon>
        <taxon>Oryzias</taxon>
    </lineage>
</organism>
<evidence type="ECO:0000256" key="5">
    <source>
        <dbReference type="ARBA" id="ARBA00023157"/>
    </source>
</evidence>
<dbReference type="Proteomes" id="UP000265200">
    <property type="component" value="Chromosome 8"/>
</dbReference>
<evidence type="ECO:0000313" key="10">
    <source>
        <dbReference type="Proteomes" id="UP000265200"/>
    </source>
</evidence>
<dbReference type="InterPro" id="IPR033116">
    <property type="entry name" value="TRYPSIN_SER"/>
</dbReference>
<feature type="domain" description="Peptidase S1" evidence="8">
    <location>
        <begin position="44"/>
        <end position="276"/>
    </location>
</feature>
<evidence type="ECO:0000256" key="3">
    <source>
        <dbReference type="ARBA" id="ARBA00022801"/>
    </source>
</evidence>
<evidence type="ECO:0000256" key="6">
    <source>
        <dbReference type="ARBA" id="ARBA00023180"/>
    </source>
</evidence>
<dbReference type="SMART" id="SM00020">
    <property type="entry name" value="Tryp_SPc"/>
    <property type="match status" value="1"/>
</dbReference>
<reference key="1">
    <citation type="journal article" date="2007" name="Nature">
        <title>The medaka draft genome and insights into vertebrate genome evolution.</title>
        <authorList>
            <person name="Kasahara M."/>
            <person name="Naruse K."/>
            <person name="Sasaki S."/>
            <person name="Nakatani Y."/>
            <person name="Qu W."/>
            <person name="Ahsan B."/>
            <person name="Yamada T."/>
            <person name="Nagayasu Y."/>
            <person name="Doi K."/>
            <person name="Kasai Y."/>
            <person name="Jindo T."/>
            <person name="Kobayashi D."/>
            <person name="Shimada A."/>
            <person name="Toyoda A."/>
            <person name="Kuroki Y."/>
            <person name="Fujiyama A."/>
            <person name="Sasaki T."/>
            <person name="Shimizu A."/>
            <person name="Asakawa S."/>
            <person name="Shimizu N."/>
            <person name="Hashimoto S."/>
            <person name="Yang J."/>
            <person name="Lee Y."/>
            <person name="Matsushima K."/>
            <person name="Sugano S."/>
            <person name="Sakaizumi M."/>
            <person name="Narita T."/>
            <person name="Ohishi K."/>
            <person name="Haga S."/>
            <person name="Ohta F."/>
            <person name="Nomoto H."/>
            <person name="Nogata K."/>
            <person name="Morishita T."/>
            <person name="Endo T."/>
            <person name="Shin-I T."/>
            <person name="Takeda H."/>
            <person name="Morishita S."/>
            <person name="Kohara Y."/>
        </authorList>
    </citation>
    <scope>NUCLEOTIDE SEQUENCE [LARGE SCALE GENOMIC DNA]</scope>
    <source>
        <strain>Hd-rR</strain>
    </source>
</reference>
<evidence type="ECO:0000256" key="7">
    <source>
        <dbReference type="RuleBase" id="RU363034"/>
    </source>
</evidence>
<dbReference type="InterPro" id="IPR018114">
    <property type="entry name" value="TRYPSIN_HIS"/>
</dbReference>
<evidence type="ECO:0000256" key="4">
    <source>
        <dbReference type="ARBA" id="ARBA00022825"/>
    </source>
</evidence>
<dbReference type="AlphaFoldDB" id="A0A3P9HGQ4"/>
<name>A0A3P9HGQ4_ORYLA</name>
<dbReference type="InterPro" id="IPR009003">
    <property type="entry name" value="Peptidase_S1_PA"/>
</dbReference>
<dbReference type="PROSITE" id="PS00135">
    <property type="entry name" value="TRYPSIN_SER"/>
    <property type="match status" value="1"/>
</dbReference>
<sequence length="378" mass="40249">MDPGPTFLAKCVCVYVCLRGLSKEIQLDLCDSTDCGQPALNTRIVGGQDAPAGFWPWQVSLQRSSHFCGGSLINNQWVLTAAHCFPSTNPSGVTVHLGLQSLQGSNPNAVSRSIVKIIIHPGYSSSTLENDITLLMLASPVNFNDHIAPVCLAAASSTFYSGTNTWVTGWGNIGSGVSLPAPQNLQEVQIPIVGNRRCKCSYGASSITDNMVCAGLLEGGKDSCQGDSGGPLVIKQNNLWIQAGIVSFGEGCAKPDYPGVYTRVSQYQTWINTQITSNQLGFITFTSTGTDSDLSSFSGFLGSDDGPFLLSSLQQQQSRSGSPDFVPPSLFPHLQSPSLRKTVDMEENLDNVKCNVITLMTLKMQSCTTGCVLAQSSS</sequence>